<gene>
    <name evidence="1" type="ORF">RhiirC2_746072</name>
</gene>
<sequence>MDYLVFSSNELKCFFQECINSNSKLKYLEIIGKCDDVNQEYFKVAREFGMELIKE</sequence>
<reference evidence="1 2" key="2">
    <citation type="submission" date="2017-10" db="EMBL/GenBank/DDBJ databases">
        <title>Extensive intraspecific genome diversity in a model arbuscular mycorrhizal fungus.</title>
        <authorList>
            <person name="Chen E.C.H."/>
            <person name="Morin E."/>
            <person name="Baudet D."/>
            <person name="Noel J."/>
            <person name="Ndikumana S."/>
            <person name="Charron P."/>
            <person name="St-Onge C."/>
            <person name="Giorgi J."/>
            <person name="Grigoriev I.V."/>
            <person name="Roux C."/>
            <person name="Martin F.M."/>
            <person name="Corradi N."/>
        </authorList>
    </citation>
    <scope>NUCLEOTIDE SEQUENCE [LARGE SCALE GENOMIC DNA]</scope>
    <source>
        <strain evidence="1 2">C2</strain>
    </source>
</reference>
<dbReference type="EMBL" id="LLXL01000594">
    <property type="protein sequence ID" value="PKK70636.1"/>
    <property type="molecule type" value="Genomic_DNA"/>
</dbReference>
<reference evidence="1 2" key="1">
    <citation type="submission" date="2016-04" db="EMBL/GenBank/DDBJ databases">
        <title>Genome analyses suggest a sexual origin of heterokaryosis in a supposedly ancient asexual fungus.</title>
        <authorList>
            <person name="Ropars J."/>
            <person name="Sedzielewska K."/>
            <person name="Noel J."/>
            <person name="Charron P."/>
            <person name="Farinelli L."/>
            <person name="Marton T."/>
            <person name="Kruger M."/>
            <person name="Pelin A."/>
            <person name="Brachmann A."/>
            <person name="Corradi N."/>
        </authorList>
    </citation>
    <scope>NUCLEOTIDE SEQUENCE [LARGE SCALE GENOMIC DNA]</scope>
    <source>
        <strain evidence="1 2">C2</strain>
    </source>
</reference>
<name>A0A2N1N9N0_9GLOM</name>
<dbReference type="Proteomes" id="UP000233469">
    <property type="component" value="Unassembled WGS sequence"/>
</dbReference>
<proteinExistence type="predicted"/>
<evidence type="ECO:0000313" key="2">
    <source>
        <dbReference type="Proteomes" id="UP000233469"/>
    </source>
</evidence>
<dbReference type="AlphaFoldDB" id="A0A2N1N9N0"/>
<evidence type="ECO:0000313" key="1">
    <source>
        <dbReference type="EMBL" id="PKK70636.1"/>
    </source>
</evidence>
<organism evidence="1 2">
    <name type="scientific">Rhizophagus irregularis</name>
    <dbReference type="NCBI Taxonomy" id="588596"/>
    <lineage>
        <taxon>Eukaryota</taxon>
        <taxon>Fungi</taxon>
        <taxon>Fungi incertae sedis</taxon>
        <taxon>Mucoromycota</taxon>
        <taxon>Glomeromycotina</taxon>
        <taxon>Glomeromycetes</taxon>
        <taxon>Glomerales</taxon>
        <taxon>Glomeraceae</taxon>
        <taxon>Rhizophagus</taxon>
    </lineage>
</organism>
<accession>A0A2N1N9N0</accession>
<protein>
    <submittedName>
        <fullName evidence="1">Uncharacterized protein</fullName>
    </submittedName>
</protein>
<comment type="caution">
    <text evidence="1">The sequence shown here is derived from an EMBL/GenBank/DDBJ whole genome shotgun (WGS) entry which is preliminary data.</text>
</comment>